<evidence type="ECO:0000313" key="2">
    <source>
        <dbReference type="Proteomes" id="UP000034471"/>
    </source>
</evidence>
<sequence>MITNIYYRSEIFKYYMAMIIDIKSLVLPCLRVRNARFVIITM</sequence>
<dbReference type="Proteomes" id="UP000034471">
    <property type="component" value="Unassembled WGS sequence"/>
</dbReference>
<dbReference type="EMBL" id="LBTJ01000079">
    <property type="protein sequence ID" value="KKQ36138.1"/>
    <property type="molecule type" value="Genomic_DNA"/>
</dbReference>
<reference evidence="1 2" key="1">
    <citation type="journal article" date="2015" name="Nature">
        <title>rRNA introns, odd ribosomes, and small enigmatic genomes across a large radiation of phyla.</title>
        <authorList>
            <person name="Brown C.T."/>
            <person name="Hug L.A."/>
            <person name="Thomas B.C."/>
            <person name="Sharon I."/>
            <person name="Castelle C.J."/>
            <person name="Singh A."/>
            <person name="Wilkins M.J."/>
            <person name="Williams K.H."/>
            <person name="Banfield J.F."/>
        </authorList>
    </citation>
    <scope>NUCLEOTIDE SEQUENCE [LARGE SCALE GENOMIC DNA]</scope>
</reference>
<dbReference type="AlphaFoldDB" id="A0A0G0GYX5"/>
<name>A0A0G0GYX5_9BACT</name>
<organism evidence="1 2">
    <name type="scientific">Candidatus Roizmanbacteria bacterium GW2011_GWA2_37_7</name>
    <dbReference type="NCBI Taxonomy" id="1618481"/>
    <lineage>
        <taxon>Bacteria</taxon>
        <taxon>Candidatus Roizmaniibacteriota</taxon>
    </lineage>
</organism>
<evidence type="ECO:0000313" key="1">
    <source>
        <dbReference type="EMBL" id="KKQ36138.1"/>
    </source>
</evidence>
<proteinExistence type="predicted"/>
<protein>
    <submittedName>
        <fullName evidence="1">Uncharacterized protein</fullName>
    </submittedName>
</protein>
<comment type="caution">
    <text evidence="1">The sequence shown here is derived from an EMBL/GenBank/DDBJ whole genome shotgun (WGS) entry which is preliminary data.</text>
</comment>
<gene>
    <name evidence="1" type="ORF">US54_C0079G0014</name>
</gene>
<accession>A0A0G0GYX5</accession>